<dbReference type="AlphaFoldDB" id="A0A4C1TKW4"/>
<keyword evidence="1" id="KW-1015">Disulfide bond</keyword>
<dbReference type="InterPro" id="IPR000859">
    <property type="entry name" value="CUB_dom"/>
</dbReference>
<evidence type="ECO:0000313" key="3">
    <source>
        <dbReference type="EMBL" id="GBP14735.1"/>
    </source>
</evidence>
<dbReference type="Gene3D" id="2.60.120.290">
    <property type="entry name" value="Spermadhesin, CUB domain"/>
    <property type="match status" value="1"/>
</dbReference>
<dbReference type="SUPFAM" id="SSF49854">
    <property type="entry name" value="Spermadhesin, CUB domain"/>
    <property type="match status" value="1"/>
</dbReference>
<feature type="domain" description="CUB" evidence="2">
    <location>
        <begin position="110"/>
        <end position="155"/>
    </location>
</feature>
<evidence type="ECO:0000259" key="2">
    <source>
        <dbReference type="Pfam" id="PF00431"/>
    </source>
</evidence>
<protein>
    <recommendedName>
        <fullName evidence="2">CUB domain-containing protein</fullName>
    </recommendedName>
</protein>
<gene>
    <name evidence="3" type="ORF">EVAR_9637_1</name>
</gene>
<keyword evidence="4" id="KW-1185">Reference proteome</keyword>
<dbReference type="STRING" id="151549.A0A4C1TKW4"/>
<accession>A0A4C1TKW4</accession>
<reference evidence="3 4" key="1">
    <citation type="journal article" date="2019" name="Commun. Biol.">
        <title>The bagworm genome reveals a unique fibroin gene that provides high tensile strength.</title>
        <authorList>
            <person name="Kono N."/>
            <person name="Nakamura H."/>
            <person name="Ohtoshi R."/>
            <person name="Tomita M."/>
            <person name="Numata K."/>
            <person name="Arakawa K."/>
        </authorList>
    </citation>
    <scope>NUCLEOTIDE SEQUENCE [LARGE SCALE GENOMIC DNA]</scope>
</reference>
<proteinExistence type="predicted"/>
<evidence type="ECO:0000313" key="4">
    <source>
        <dbReference type="Proteomes" id="UP000299102"/>
    </source>
</evidence>
<dbReference type="OrthoDB" id="6369184at2759"/>
<dbReference type="EMBL" id="BGZK01000066">
    <property type="protein sequence ID" value="GBP14735.1"/>
    <property type="molecule type" value="Genomic_DNA"/>
</dbReference>
<name>A0A4C1TKW4_EUMVA</name>
<dbReference type="Proteomes" id="UP000299102">
    <property type="component" value="Unassembled WGS sequence"/>
</dbReference>
<dbReference type="InterPro" id="IPR035914">
    <property type="entry name" value="Sperma_CUB_dom_sf"/>
</dbReference>
<evidence type="ECO:0000256" key="1">
    <source>
        <dbReference type="ARBA" id="ARBA00023157"/>
    </source>
</evidence>
<dbReference type="Pfam" id="PF00431">
    <property type="entry name" value="CUB"/>
    <property type="match status" value="1"/>
</dbReference>
<sequence>MRDAAALSGSKDFANEQSFIALTCSSTSAFVHPTRVDRGLWGEARLTTVSKTRPRLLWFKNQLPFPGSQNRLSSPRVWFSFGASYHAWLYCFPFNRFCCTCLRFTSTRGKARGTFSSPDYPRAYPARVDCLLYTFLAAPHEIVELVFTDFDVYKGHLENPLKETNEVKIVEEEIELATYRISAETLIEKQRNYEFCRRLQKL</sequence>
<organism evidence="3 4">
    <name type="scientific">Eumeta variegata</name>
    <name type="common">Bagworm moth</name>
    <name type="synonym">Eumeta japonica</name>
    <dbReference type="NCBI Taxonomy" id="151549"/>
    <lineage>
        <taxon>Eukaryota</taxon>
        <taxon>Metazoa</taxon>
        <taxon>Ecdysozoa</taxon>
        <taxon>Arthropoda</taxon>
        <taxon>Hexapoda</taxon>
        <taxon>Insecta</taxon>
        <taxon>Pterygota</taxon>
        <taxon>Neoptera</taxon>
        <taxon>Endopterygota</taxon>
        <taxon>Lepidoptera</taxon>
        <taxon>Glossata</taxon>
        <taxon>Ditrysia</taxon>
        <taxon>Tineoidea</taxon>
        <taxon>Psychidae</taxon>
        <taxon>Oiketicinae</taxon>
        <taxon>Eumeta</taxon>
    </lineage>
</organism>
<comment type="caution">
    <text evidence="3">The sequence shown here is derived from an EMBL/GenBank/DDBJ whole genome shotgun (WGS) entry which is preliminary data.</text>
</comment>